<sequence length="115" mass="12795">MRNLTLLPIAGLVCLIGFATGSASADQISENKAQCASFGFREGTDAFAKCVMQLSLRQGRRRPPDRDTLVQQYRDLSMARRGDGRYPVCNATMMENELDTYNNKWVGPNCQMAPD</sequence>
<comment type="caution">
    <text evidence="2">The sequence shown here is derived from an EMBL/GenBank/DDBJ whole genome shotgun (WGS) entry which is preliminary data.</text>
</comment>
<organism evidence="2 3">
    <name type="scientific">Labrys okinawensis</name>
    <dbReference type="NCBI Taxonomy" id="346911"/>
    <lineage>
        <taxon>Bacteria</taxon>
        <taxon>Pseudomonadati</taxon>
        <taxon>Pseudomonadota</taxon>
        <taxon>Alphaproteobacteria</taxon>
        <taxon>Hyphomicrobiales</taxon>
        <taxon>Xanthobacteraceae</taxon>
        <taxon>Labrys</taxon>
    </lineage>
</organism>
<dbReference type="AlphaFoldDB" id="A0A2S9QGR8"/>
<gene>
    <name evidence="2" type="ORF">C5L14_04630</name>
</gene>
<dbReference type="OrthoDB" id="8163917at2"/>
<dbReference type="Proteomes" id="UP000237682">
    <property type="component" value="Unassembled WGS sequence"/>
</dbReference>
<dbReference type="EMBL" id="PUEJ01000002">
    <property type="protein sequence ID" value="PRH88534.1"/>
    <property type="molecule type" value="Genomic_DNA"/>
</dbReference>
<keyword evidence="3" id="KW-1185">Reference proteome</keyword>
<evidence type="ECO:0000313" key="2">
    <source>
        <dbReference type="EMBL" id="PRH88534.1"/>
    </source>
</evidence>
<accession>A0A2S9QGR8</accession>
<dbReference type="RefSeq" id="WP_105860885.1">
    <property type="nucleotide sequence ID" value="NZ_PUEJ01000002.1"/>
</dbReference>
<evidence type="ECO:0000313" key="3">
    <source>
        <dbReference type="Proteomes" id="UP000237682"/>
    </source>
</evidence>
<name>A0A2S9QGR8_9HYPH</name>
<feature type="chain" id="PRO_5015686825" description="YARHG domain-containing protein" evidence="1">
    <location>
        <begin position="26"/>
        <end position="115"/>
    </location>
</feature>
<keyword evidence="1" id="KW-0732">Signal</keyword>
<feature type="signal peptide" evidence="1">
    <location>
        <begin position="1"/>
        <end position="25"/>
    </location>
</feature>
<protein>
    <recommendedName>
        <fullName evidence="4">YARHG domain-containing protein</fullName>
    </recommendedName>
</protein>
<evidence type="ECO:0008006" key="4">
    <source>
        <dbReference type="Google" id="ProtNLM"/>
    </source>
</evidence>
<reference evidence="2 3" key="1">
    <citation type="submission" date="2018-02" db="EMBL/GenBank/DDBJ databases">
        <title>Whole genome sequencing of endophytic bacterium.</title>
        <authorList>
            <person name="Eedara R."/>
            <person name="Podile A.R."/>
        </authorList>
    </citation>
    <scope>NUCLEOTIDE SEQUENCE [LARGE SCALE GENOMIC DNA]</scope>
    <source>
        <strain evidence="2 3">RP1T</strain>
    </source>
</reference>
<proteinExistence type="predicted"/>
<evidence type="ECO:0000256" key="1">
    <source>
        <dbReference type="SAM" id="SignalP"/>
    </source>
</evidence>